<proteinExistence type="predicted"/>
<evidence type="ECO:0000313" key="2">
    <source>
        <dbReference type="Proteomes" id="UP000248817"/>
    </source>
</evidence>
<accession>A0A2V5I4T4</accession>
<dbReference type="AlphaFoldDB" id="A0A2V5I4T4"/>
<reference evidence="1 2" key="1">
    <citation type="submission" date="2018-02" db="EMBL/GenBank/DDBJ databases">
        <title>The genomes of Aspergillus section Nigri reveals drivers in fungal speciation.</title>
        <authorList>
            <consortium name="DOE Joint Genome Institute"/>
            <person name="Vesth T.C."/>
            <person name="Nybo J."/>
            <person name="Theobald S."/>
            <person name="Brandl J."/>
            <person name="Frisvad J.C."/>
            <person name="Nielsen K.F."/>
            <person name="Lyhne E.K."/>
            <person name="Kogle M.E."/>
            <person name="Kuo A."/>
            <person name="Riley R."/>
            <person name="Clum A."/>
            <person name="Nolan M."/>
            <person name="Lipzen A."/>
            <person name="Salamov A."/>
            <person name="Henrissat B."/>
            <person name="Wiebenga A."/>
            <person name="De vries R.P."/>
            <person name="Grigoriev I.V."/>
            <person name="Mortensen U.H."/>
            <person name="Andersen M.R."/>
            <person name="Baker S.E."/>
        </authorList>
    </citation>
    <scope>NUCLEOTIDE SEQUENCE [LARGE SCALE GENOMIC DNA]</scope>
    <source>
        <strain evidence="1 2">CBS 114.80</strain>
    </source>
</reference>
<name>A0A2V5I4T4_9EURO</name>
<gene>
    <name evidence="1" type="ORF">BP00DRAFT_427913</name>
</gene>
<protein>
    <submittedName>
        <fullName evidence="1">Uncharacterized protein</fullName>
    </submittedName>
</protein>
<dbReference type="Proteomes" id="UP000248817">
    <property type="component" value="Unassembled WGS sequence"/>
</dbReference>
<evidence type="ECO:0000313" key="1">
    <source>
        <dbReference type="EMBL" id="PYI29013.1"/>
    </source>
</evidence>
<keyword evidence="2" id="KW-1185">Reference proteome</keyword>
<organism evidence="1 2">
    <name type="scientific">Aspergillus indologenus CBS 114.80</name>
    <dbReference type="NCBI Taxonomy" id="1450541"/>
    <lineage>
        <taxon>Eukaryota</taxon>
        <taxon>Fungi</taxon>
        <taxon>Dikarya</taxon>
        <taxon>Ascomycota</taxon>
        <taxon>Pezizomycotina</taxon>
        <taxon>Eurotiomycetes</taxon>
        <taxon>Eurotiomycetidae</taxon>
        <taxon>Eurotiales</taxon>
        <taxon>Aspergillaceae</taxon>
        <taxon>Aspergillus</taxon>
        <taxon>Aspergillus subgen. Circumdati</taxon>
    </lineage>
</organism>
<sequence length="390" mass="44545">MSNPSDTRLPGSRTAWETRATATGVIQQSVHSASLDSASEIKEAQYLLLQVLWRSRQRQEFDWKLSGLDLWKNAAKAHCDTYKSWKLYCEDLAAGKTKKSEFQESSFAVVLLYQCQAANVNTMDMTPSVVVTPHEQRDLRKIPRINYDENTILPEVDDLHISSNPQTPVRSRILLDPDEEGLQRSSYKPSSPNVPEDIQRQIYKQSRDEQIVNTALISFVNALTLHADIRVVWSLHRLPLKADFNPASYEARTDGYLEILTTADEKKRIRALVEVKAAFRQKNGPAIRMQEAAQVVAWLKSHPDRSGLLNKPGRRILLSQDRHEIFITVARYDDKYLDFLDGKPGPERAFMRMHEFGPWDTQSITDMKQVAVILIAMALRAEDDRIAENL</sequence>
<dbReference type="EMBL" id="KZ825538">
    <property type="protein sequence ID" value="PYI29013.1"/>
    <property type="molecule type" value="Genomic_DNA"/>
</dbReference>